<dbReference type="SUPFAM" id="SSF55781">
    <property type="entry name" value="GAF domain-like"/>
    <property type="match status" value="1"/>
</dbReference>
<dbReference type="PANTHER" id="PTHR43547:SF2">
    <property type="entry name" value="HYBRID SIGNAL TRANSDUCTION HISTIDINE KINASE C"/>
    <property type="match status" value="1"/>
</dbReference>
<dbReference type="PANTHER" id="PTHR43547">
    <property type="entry name" value="TWO-COMPONENT HISTIDINE KINASE"/>
    <property type="match status" value="1"/>
</dbReference>
<dbReference type="SUPFAM" id="SSF55874">
    <property type="entry name" value="ATPase domain of HSP90 chaperone/DNA topoisomerase II/histidine kinase"/>
    <property type="match status" value="1"/>
</dbReference>
<sequence>MTTRDAAPIMHPHADALPDAATLIALLNEDLSDSRSLHELSLHLLVEHQPAALYSRIVEAARQLLRADFASLQMLSGPEHGLRRLDLIAHCGFSLAAAEHWRVVYIDSTTSCGAAWARGERVIVADAETCPDFAGTADLDIYRETGIRAMQTTPLRARDGKIIGMLSTHWRTVHVPAERQLLLFDILAKQAADLIARTHDEALLREREARLQQSDRMKDHFLATLAHELRNPLAPIRNGLQILRSKPGESDGERVLGMLDRQLGHLVRLVDDLMEVARINSGTIPLRRRRVELDAILQSALDLSRPTVDLGRHTLTLHDAAGPLPLHGDDVRLAQVFANLLNNAAKYTPPGGRIDVHVERVHDHAVVSVTDTGIGFSQDDTSLLFTLFGRLQPERQTDGLGVGLALAKKLVELHGGTITATSEGKQRGSCFVVSLPLASGEPGDDHAAGNDNNGAEADADAPAGPSSCIATLDNQSVLVVDDNRDAADSLGELLGLLGCECAVFYDANSALEALARVTPAVAFVDLDMPGMDGCEFARRVRASADFRTLHLIALTGWTQADDALRTARAGFDQHLVKPIGVDRLTAALETAKVA</sequence>
<dbReference type="Pfam" id="PF00512">
    <property type="entry name" value="HisKA"/>
    <property type="match status" value="1"/>
</dbReference>
<dbReference type="Gene3D" id="3.40.50.2300">
    <property type="match status" value="1"/>
</dbReference>
<dbReference type="Pfam" id="PF00072">
    <property type="entry name" value="Response_reg"/>
    <property type="match status" value="1"/>
</dbReference>
<gene>
    <name evidence="11" type="ORF">FAZ98_27045</name>
</gene>
<keyword evidence="4 7" id="KW-0597">Phosphoprotein</keyword>
<dbReference type="Proteomes" id="UP000433577">
    <property type="component" value="Chromosome 3"/>
</dbReference>
<dbReference type="KEGG" id="pacs:FAZ98_27045"/>
<evidence type="ECO:0000256" key="5">
    <source>
        <dbReference type="ARBA" id="ARBA00022679"/>
    </source>
</evidence>
<dbReference type="AlphaFoldDB" id="A0A7Z2JJJ1"/>
<evidence type="ECO:0000256" key="2">
    <source>
        <dbReference type="ARBA" id="ARBA00004429"/>
    </source>
</evidence>
<evidence type="ECO:0000256" key="1">
    <source>
        <dbReference type="ARBA" id="ARBA00000085"/>
    </source>
</evidence>
<dbReference type="PROSITE" id="PS50110">
    <property type="entry name" value="RESPONSE_REGULATORY"/>
    <property type="match status" value="1"/>
</dbReference>
<dbReference type="PRINTS" id="PR00344">
    <property type="entry name" value="BCTRLSENSOR"/>
</dbReference>
<dbReference type="EC" id="2.7.13.3" evidence="3"/>
<dbReference type="SUPFAM" id="SSF47384">
    <property type="entry name" value="Homodimeric domain of signal transducing histidine kinase"/>
    <property type="match status" value="1"/>
</dbReference>
<feature type="modified residue" description="4-aspartylphosphate" evidence="7">
    <location>
        <position position="525"/>
    </location>
</feature>
<reference evidence="11 12" key="1">
    <citation type="submission" date="2019-12" db="EMBL/GenBank/DDBJ databases">
        <title>Paraburkholderia acidiphila 7Q-K02 sp. nov and Paraburkholderia acidisoli DHF22 sp. nov., two strains isolated from forest soil.</title>
        <authorList>
            <person name="Gao Z."/>
            <person name="Qiu L."/>
        </authorList>
    </citation>
    <scope>NUCLEOTIDE SEQUENCE [LARGE SCALE GENOMIC DNA]</scope>
    <source>
        <strain evidence="11 12">DHF22</strain>
    </source>
</reference>
<comment type="catalytic activity">
    <reaction evidence="1">
        <text>ATP + protein L-histidine = ADP + protein N-phospho-L-histidine.</text>
        <dbReference type="EC" id="2.7.13.3"/>
    </reaction>
</comment>
<dbReference type="InterPro" id="IPR003661">
    <property type="entry name" value="HisK_dim/P_dom"/>
</dbReference>
<feature type="region of interest" description="Disordered" evidence="8">
    <location>
        <begin position="442"/>
        <end position="462"/>
    </location>
</feature>
<dbReference type="Pfam" id="PF01590">
    <property type="entry name" value="GAF"/>
    <property type="match status" value="1"/>
</dbReference>
<keyword evidence="6" id="KW-0418">Kinase</keyword>
<accession>A0A7Z2JJJ1</accession>
<keyword evidence="5" id="KW-0808">Transferase</keyword>
<dbReference type="InterPro" id="IPR029016">
    <property type="entry name" value="GAF-like_dom_sf"/>
</dbReference>
<dbReference type="GO" id="GO:0005886">
    <property type="term" value="C:plasma membrane"/>
    <property type="evidence" value="ECO:0007669"/>
    <property type="project" value="UniProtKB-SubCell"/>
</dbReference>
<evidence type="ECO:0000313" key="11">
    <source>
        <dbReference type="EMBL" id="QGZ65420.1"/>
    </source>
</evidence>
<dbReference type="InterPro" id="IPR003018">
    <property type="entry name" value="GAF"/>
</dbReference>
<organism evidence="11 12">
    <name type="scientific">Paraburkholderia acidisoli</name>
    <dbReference type="NCBI Taxonomy" id="2571748"/>
    <lineage>
        <taxon>Bacteria</taxon>
        <taxon>Pseudomonadati</taxon>
        <taxon>Pseudomonadota</taxon>
        <taxon>Betaproteobacteria</taxon>
        <taxon>Burkholderiales</taxon>
        <taxon>Burkholderiaceae</taxon>
        <taxon>Paraburkholderia</taxon>
    </lineage>
</organism>
<name>A0A7Z2JJJ1_9BURK</name>
<dbReference type="EMBL" id="CP046915">
    <property type="protein sequence ID" value="QGZ65420.1"/>
    <property type="molecule type" value="Genomic_DNA"/>
</dbReference>
<feature type="domain" description="Response regulatory" evidence="10">
    <location>
        <begin position="476"/>
        <end position="592"/>
    </location>
</feature>
<evidence type="ECO:0000259" key="9">
    <source>
        <dbReference type="PROSITE" id="PS50109"/>
    </source>
</evidence>
<dbReference type="SUPFAM" id="SSF52172">
    <property type="entry name" value="CheY-like"/>
    <property type="match status" value="1"/>
</dbReference>
<dbReference type="Gene3D" id="1.10.287.130">
    <property type="match status" value="1"/>
</dbReference>
<dbReference type="SMART" id="SM00065">
    <property type="entry name" value="GAF"/>
    <property type="match status" value="1"/>
</dbReference>
<evidence type="ECO:0000256" key="8">
    <source>
        <dbReference type="SAM" id="MobiDB-lite"/>
    </source>
</evidence>
<dbReference type="SMART" id="SM00387">
    <property type="entry name" value="HATPase_c"/>
    <property type="match status" value="1"/>
</dbReference>
<dbReference type="FunFam" id="3.30.565.10:FF:000006">
    <property type="entry name" value="Sensor histidine kinase WalK"/>
    <property type="match status" value="1"/>
</dbReference>
<dbReference type="PROSITE" id="PS50109">
    <property type="entry name" value="HIS_KIN"/>
    <property type="match status" value="1"/>
</dbReference>
<evidence type="ECO:0000256" key="6">
    <source>
        <dbReference type="ARBA" id="ARBA00022777"/>
    </source>
</evidence>
<dbReference type="Pfam" id="PF02518">
    <property type="entry name" value="HATPase_c"/>
    <property type="match status" value="1"/>
</dbReference>
<dbReference type="InterPro" id="IPR036097">
    <property type="entry name" value="HisK_dim/P_sf"/>
</dbReference>
<evidence type="ECO:0000256" key="7">
    <source>
        <dbReference type="PROSITE-ProRule" id="PRU00169"/>
    </source>
</evidence>
<evidence type="ECO:0000259" key="10">
    <source>
        <dbReference type="PROSITE" id="PS50110"/>
    </source>
</evidence>
<dbReference type="InterPro" id="IPR001789">
    <property type="entry name" value="Sig_transdc_resp-reg_receiver"/>
</dbReference>
<dbReference type="GO" id="GO:0000155">
    <property type="term" value="F:phosphorelay sensor kinase activity"/>
    <property type="evidence" value="ECO:0007669"/>
    <property type="project" value="InterPro"/>
</dbReference>
<dbReference type="InterPro" id="IPR003594">
    <property type="entry name" value="HATPase_dom"/>
</dbReference>
<evidence type="ECO:0000313" key="12">
    <source>
        <dbReference type="Proteomes" id="UP000433577"/>
    </source>
</evidence>
<feature type="compositionally biased region" description="Low complexity" evidence="8">
    <location>
        <begin position="449"/>
        <end position="462"/>
    </location>
</feature>
<keyword evidence="12" id="KW-1185">Reference proteome</keyword>
<dbReference type="OrthoDB" id="219325at2"/>
<dbReference type="SMART" id="SM00448">
    <property type="entry name" value="REC"/>
    <property type="match status" value="1"/>
</dbReference>
<dbReference type="CDD" id="cd00082">
    <property type="entry name" value="HisKA"/>
    <property type="match status" value="1"/>
</dbReference>
<dbReference type="SMART" id="SM00388">
    <property type="entry name" value="HisKA"/>
    <property type="match status" value="1"/>
</dbReference>
<dbReference type="InterPro" id="IPR005467">
    <property type="entry name" value="His_kinase_dom"/>
</dbReference>
<proteinExistence type="predicted"/>
<dbReference type="InterPro" id="IPR004358">
    <property type="entry name" value="Sig_transdc_His_kin-like_C"/>
</dbReference>
<comment type="subcellular location">
    <subcellularLocation>
        <location evidence="2">Cell inner membrane</location>
        <topology evidence="2">Multi-pass membrane protein</topology>
    </subcellularLocation>
</comment>
<dbReference type="InterPro" id="IPR036890">
    <property type="entry name" value="HATPase_C_sf"/>
</dbReference>
<protein>
    <recommendedName>
        <fullName evidence="3">histidine kinase</fullName>
        <ecNumber evidence="3">2.7.13.3</ecNumber>
    </recommendedName>
</protein>
<feature type="domain" description="Histidine kinase" evidence="9">
    <location>
        <begin position="224"/>
        <end position="439"/>
    </location>
</feature>
<evidence type="ECO:0000256" key="4">
    <source>
        <dbReference type="ARBA" id="ARBA00022553"/>
    </source>
</evidence>
<dbReference type="Gene3D" id="3.30.450.40">
    <property type="match status" value="1"/>
</dbReference>
<dbReference type="InterPro" id="IPR011006">
    <property type="entry name" value="CheY-like_superfamily"/>
</dbReference>
<dbReference type="Gene3D" id="3.30.565.10">
    <property type="entry name" value="Histidine kinase-like ATPase, C-terminal domain"/>
    <property type="match status" value="1"/>
</dbReference>
<dbReference type="RefSeq" id="WP_158955837.1">
    <property type="nucleotide sequence ID" value="NZ_CP046915.1"/>
</dbReference>
<evidence type="ECO:0000256" key="3">
    <source>
        <dbReference type="ARBA" id="ARBA00012438"/>
    </source>
</evidence>